<dbReference type="PANTHER" id="PTHR10133">
    <property type="entry name" value="DNA POLYMERASE I"/>
    <property type="match status" value="1"/>
</dbReference>
<evidence type="ECO:0000256" key="1">
    <source>
        <dbReference type="ARBA" id="ARBA00007705"/>
    </source>
</evidence>
<dbReference type="InterPro" id="IPR020046">
    <property type="entry name" value="5-3_exonucl_a-hlix_arch_N"/>
</dbReference>
<evidence type="ECO:0000256" key="8">
    <source>
        <dbReference type="ARBA" id="ARBA00022763"/>
    </source>
</evidence>
<dbReference type="PROSITE" id="PS00447">
    <property type="entry name" value="DNA_POLYMERASE_A"/>
    <property type="match status" value="1"/>
</dbReference>
<dbReference type="CDD" id="cd06140">
    <property type="entry name" value="DNA_polA_I_Bacillus_like_exo"/>
    <property type="match status" value="1"/>
</dbReference>
<dbReference type="InterPro" id="IPR018320">
    <property type="entry name" value="DNA_polymerase_1"/>
</dbReference>
<dbReference type="InterPro" id="IPR001098">
    <property type="entry name" value="DNA-dir_DNA_pol_A_palm_dom"/>
</dbReference>
<organism evidence="19 20">
    <name type="scientific">Selenomonas ruminantium</name>
    <dbReference type="NCBI Taxonomy" id="971"/>
    <lineage>
        <taxon>Bacteria</taxon>
        <taxon>Bacillati</taxon>
        <taxon>Bacillota</taxon>
        <taxon>Negativicutes</taxon>
        <taxon>Selenomonadales</taxon>
        <taxon>Selenomonadaceae</taxon>
        <taxon>Selenomonas</taxon>
    </lineage>
</organism>
<dbReference type="Pfam" id="PF02739">
    <property type="entry name" value="5_3_exonuc_N"/>
    <property type="match status" value="1"/>
</dbReference>
<dbReference type="GO" id="GO:0006261">
    <property type="term" value="P:DNA-templated DNA replication"/>
    <property type="evidence" value="ECO:0007669"/>
    <property type="project" value="UniProtKB-UniRule"/>
</dbReference>
<dbReference type="CDD" id="cd08637">
    <property type="entry name" value="DNA_pol_A_pol_I_C"/>
    <property type="match status" value="1"/>
</dbReference>
<name>A0A927WLI2_SELRU</name>
<dbReference type="SMART" id="SM00482">
    <property type="entry name" value="POLAc"/>
    <property type="match status" value="1"/>
</dbReference>
<dbReference type="FunFam" id="3.40.50.1010:FF:000001">
    <property type="entry name" value="DNA polymerase I"/>
    <property type="match status" value="1"/>
</dbReference>
<dbReference type="Pfam" id="PF00476">
    <property type="entry name" value="DNA_pol_A"/>
    <property type="match status" value="1"/>
</dbReference>
<dbReference type="FunFam" id="1.20.1060.10:FF:000001">
    <property type="entry name" value="DNA polymerase I"/>
    <property type="match status" value="1"/>
</dbReference>
<dbReference type="InterPro" id="IPR002421">
    <property type="entry name" value="5-3_exonuclease"/>
</dbReference>
<feature type="domain" description="5'-3' exonuclease" evidence="17">
    <location>
        <begin position="3"/>
        <end position="263"/>
    </location>
</feature>
<dbReference type="GO" id="GO:0006302">
    <property type="term" value="P:double-strand break repair"/>
    <property type="evidence" value="ECO:0007669"/>
    <property type="project" value="TreeGrafter"/>
</dbReference>
<keyword evidence="9 16" id="KW-0378">Hydrolase</keyword>
<evidence type="ECO:0000256" key="15">
    <source>
        <dbReference type="NCBIfam" id="TIGR00593"/>
    </source>
</evidence>
<dbReference type="SUPFAM" id="SSF56672">
    <property type="entry name" value="DNA/RNA polymerases"/>
    <property type="match status" value="1"/>
</dbReference>
<dbReference type="SMART" id="SM00475">
    <property type="entry name" value="53EXOc"/>
    <property type="match status" value="1"/>
</dbReference>
<dbReference type="SUPFAM" id="SSF88723">
    <property type="entry name" value="PIN domain-like"/>
    <property type="match status" value="1"/>
</dbReference>
<gene>
    <name evidence="16 19" type="primary">polA</name>
    <name evidence="19" type="ORF">E7201_02580</name>
</gene>
<evidence type="ECO:0000256" key="7">
    <source>
        <dbReference type="ARBA" id="ARBA00022722"/>
    </source>
</evidence>
<evidence type="ECO:0000256" key="13">
    <source>
        <dbReference type="ARBA" id="ARBA00023204"/>
    </source>
</evidence>
<dbReference type="InterPro" id="IPR008918">
    <property type="entry name" value="HhH2"/>
</dbReference>
<dbReference type="NCBIfam" id="TIGR00593">
    <property type="entry name" value="pola"/>
    <property type="match status" value="1"/>
</dbReference>
<comment type="catalytic activity">
    <reaction evidence="14 16">
        <text>DNA(n) + a 2'-deoxyribonucleoside 5'-triphosphate = DNA(n+1) + diphosphate</text>
        <dbReference type="Rhea" id="RHEA:22508"/>
        <dbReference type="Rhea" id="RHEA-COMP:17339"/>
        <dbReference type="Rhea" id="RHEA-COMP:17340"/>
        <dbReference type="ChEBI" id="CHEBI:33019"/>
        <dbReference type="ChEBI" id="CHEBI:61560"/>
        <dbReference type="ChEBI" id="CHEBI:173112"/>
        <dbReference type="EC" id="2.7.7.7"/>
    </reaction>
</comment>
<dbReference type="SUPFAM" id="SSF53098">
    <property type="entry name" value="Ribonuclease H-like"/>
    <property type="match status" value="1"/>
</dbReference>
<protein>
    <recommendedName>
        <fullName evidence="3 15">DNA polymerase I</fullName>
        <ecNumber evidence="2 15">2.7.7.7</ecNumber>
    </recommendedName>
</protein>
<evidence type="ECO:0000256" key="3">
    <source>
        <dbReference type="ARBA" id="ARBA00020311"/>
    </source>
</evidence>
<dbReference type="PANTHER" id="PTHR10133:SF27">
    <property type="entry name" value="DNA POLYMERASE NU"/>
    <property type="match status" value="1"/>
</dbReference>
<comment type="caution">
    <text evidence="19">The sequence shown here is derived from an EMBL/GenBank/DDBJ whole genome shotgun (WGS) entry which is preliminary data.</text>
</comment>
<keyword evidence="4 16" id="KW-0808">Transferase</keyword>
<dbReference type="Proteomes" id="UP000761380">
    <property type="component" value="Unassembled WGS sequence"/>
</dbReference>
<keyword evidence="6 16" id="KW-0235">DNA replication</keyword>
<evidence type="ECO:0000259" key="17">
    <source>
        <dbReference type="SMART" id="SM00475"/>
    </source>
</evidence>
<dbReference type="Gene3D" id="3.30.70.370">
    <property type="match status" value="1"/>
</dbReference>
<dbReference type="InterPro" id="IPR020045">
    <property type="entry name" value="DNA_polI_H3TH"/>
</dbReference>
<evidence type="ECO:0000256" key="9">
    <source>
        <dbReference type="ARBA" id="ARBA00022801"/>
    </source>
</evidence>
<evidence type="ECO:0000256" key="14">
    <source>
        <dbReference type="ARBA" id="ARBA00049244"/>
    </source>
</evidence>
<comment type="subunit">
    <text evidence="16">Single-chain monomer with multiple functions.</text>
</comment>
<keyword evidence="7" id="KW-0540">Nuclease</keyword>
<evidence type="ECO:0000256" key="12">
    <source>
        <dbReference type="ARBA" id="ARBA00023125"/>
    </source>
</evidence>
<dbReference type="Gene3D" id="1.20.1060.10">
    <property type="entry name" value="Taq DNA Polymerase, Chain T, domain 4"/>
    <property type="match status" value="1"/>
</dbReference>
<sequence>MSQRFVILDGSSLMYRAFYALPPLTDSQGRPTNAIFGFSNMLTKLLTELQPDKLVIAFDKGKTTFRTERYADYKGTRDKTPEELLAQIPLLHEFAAAFGISFIEKERYEADDIIGTLATKAAGAGHEVMVVTGDRDALQLVRPNLKVLLTKKGISELKEYDEAAFTEEYGFAPIKLIDLKGLMGDTSDNIPGVPGVGPKTASKLLLEYGSLEEVLNHIEDISGKKLKERLTENKEQAILSKELATIECQVPDMELDWPSYSIMPDHQRMQAFCDSYELKAVWKNFVKIYGEGEILLDFSAPAAVEVDLSYDTWDKAAAEKELSTAESIAVSGVFTGKAPFAKLTGAAVCVLPTKKLGFIADSEGLLVLQKLMSEKPVAVKGLKVYYQAGVAAADSFFDIELAAYLLAPEASKYELDRLVQEYLPSLQKPEGLIGEQAETVWEAYALASLQPVLAAKLAELKLEKLYADIELPLVEVLAAMEKNGIYINREELDKKGAELDARLKNLQEDIYVLAGTEFNINSPKQLGEVLFERLELPPVKKTKTGYSTNAEVLETLRDKHPVVEQVLQYRTLSKLKSTYIDGMRDLIGAEGRIYTSFNQTVTATGRLSSSDPNLQNIPVRTEEGRTIRALFEPGEGYDCLLSADYSQIELRILAHVSQDELFMDAFKKEQDIHARTASEVFGVPLEQVSSELRRHAKAVNFGIVYGISDFGLAKDLHIARKDAKSYIDNYFARYTGVKQFIDDTVEQAHKDGFVKTIFDRRRELPAINSRNFMQRSLAERMAMNTPIQGAAADIIKLAMIAVYHKLQAAGVKSRILVQVHDELVLEVVDSEREQVEAILKETMENVVKLSVPLLIDMHAGKNWAEAK</sequence>
<evidence type="ECO:0000256" key="10">
    <source>
        <dbReference type="ARBA" id="ARBA00022839"/>
    </source>
</evidence>
<keyword evidence="12 16" id="KW-0238">DNA-binding</keyword>
<dbReference type="FunFam" id="1.10.150.20:FF:000003">
    <property type="entry name" value="DNA polymerase I"/>
    <property type="match status" value="1"/>
</dbReference>
<dbReference type="InterPro" id="IPR036397">
    <property type="entry name" value="RNaseH_sf"/>
</dbReference>
<dbReference type="InterPro" id="IPR012337">
    <property type="entry name" value="RNaseH-like_sf"/>
</dbReference>
<dbReference type="InterPro" id="IPR036279">
    <property type="entry name" value="5-3_exonuclease_C_sf"/>
</dbReference>
<proteinExistence type="inferred from homology"/>
<keyword evidence="13 16" id="KW-0234">DNA repair</keyword>
<evidence type="ECO:0000256" key="11">
    <source>
        <dbReference type="ARBA" id="ARBA00022932"/>
    </source>
</evidence>
<evidence type="ECO:0000256" key="4">
    <source>
        <dbReference type="ARBA" id="ARBA00022679"/>
    </source>
</evidence>
<dbReference type="GO" id="GO:0003677">
    <property type="term" value="F:DNA binding"/>
    <property type="evidence" value="ECO:0007669"/>
    <property type="project" value="UniProtKB-UniRule"/>
</dbReference>
<dbReference type="SUPFAM" id="SSF47807">
    <property type="entry name" value="5' to 3' exonuclease, C-terminal subdomain"/>
    <property type="match status" value="1"/>
</dbReference>
<evidence type="ECO:0000313" key="19">
    <source>
        <dbReference type="EMBL" id="MBE6092055.1"/>
    </source>
</evidence>
<dbReference type="AlphaFoldDB" id="A0A927WLI2"/>
<evidence type="ECO:0000256" key="16">
    <source>
        <dbReference type="RuleBase" id="RU004460"/>
    </source>
</evidence>
<comment type="similarity">
    <text evidence="1 16">Belongs to the DNA polymerase type-A family.</text>
</comment>
<dbReference type="GO" id="GO:0003887">
    <property type="term" value="F:DNA-directed DNA polymerase activity"/>
    <property type="evidence" value="ECO:0007669"/>
    <property type="project" value="UniProtKB-UniRule"/>
</dbReference>
<dbReference type="InterPro" id="IPR019760">
    <property type="entry name" value="DNA-dir_DNA_pol_A_CS"/>
</dbReference>
<dbReference type="EC" id="2.7.7.7" evidence="2 15"/>
<dbReference type="PRINTS" id="PR00868">
    <property type="entry name" value="DNAPOLI"/>
</dbReference>
<dbReference type="Pfam" id="PF01367">
    <property type="entry name" value="5_3_exonuc"/>
    <property type="match status" value="1"/>
</dbReference>
<dbReference type="FunFam" id="1.10.150.20:FF:000002">
    <property type="entry name" value="DNA polymerase I"/>
    <property type="match status" value="1"/>
</dbReference>
<comment type="function">
    <text evidence="16">In addition to polymerase activity, this DNA polymerase exhibits 5'-3' exonuclease activity.</text>
</comment>
<dbReference type="Gene3D" id="3.40.50.1010">
    <property type="entry name" value="5'-nuclease"/>
    <property type="match status" value="1"/>
</dbReference>
<evidence type="ECO:0000259" key="18">
    <source>
        <dbReference type="SMART" id="SM00482"/>
    </source>
</evidence>
<evidence type="ECO:0000256" key="2">
    <source>
        <dbReference type="ARBA" id="ARBA00012417"/>
    </source>
</evidence>
<dbReference type="Gene3D" id="3.30.420.10">
    <property type="entry name" value="Ribonuclease H-like superfamily/Ribonuclease H"/>
    <property type="match status" value="1"/>
</dbReference>
<accession>A0A927WLI2</accession>
<keyword evidence="11 16" id="KW-0239">DNA-directed DNA polymerase</keyword>
<dbReference type="Gene3D" id="1.10.150.20">
    <property type="entry name" value="5' to 3' exonuclease, C-terminal subdomain"/>
    <property type="match status" value="2"/>
</dbReference>
<keyword evidence="5 16" id="KW-0548">Nucleotidyltransferase</keyword>
<dbReference type="InterPro" id="IPR029060">
    <property type="entry name" value="PIN-like_dom_sf"/>
</dbReference>
<keyword evidence="10 16" id="KW-0269">Exonuclease</keyword>
<dbReference type="SMART" id="SM00279">
    <property type="entry name" value="HhH2"/>
    <property type="match status" value="1"/>
</dbReference>
<dbReference type="CDD" id="cd09898">
    <property type="entry name" value="H3TH_53EXO"/>
    <property type="match status" value="1"/>
</dbReference>
<dbReference type="GO" id="GO:0008409">
    <property type="term" value="F:5'-3' exonuclease activity"/>
    <property type="evidence" value="ECO:0007669"/>
    <property type="project" value="UniProtKB-UniRule"/>
</dbReference>
<evidence type="ECO:0000313" key="20">
    <source>
        <dbReference type="Proteomes" id="UP000761380"/>
    </source>
</evidence>
<reference evidence="19" key="1">
    <citation type="submission" date="2019-04" db="EMBL/GenBank/DDBJ databases">
        <title>Evolution of Biomass-Degrading Anaerobic Consortia Revealed by Metagenomics.</title>
        <authorList>
            <person name="Peng X."/>
        </authorList>
    </citation>
    <scope>NUCLEOTIDE SEQUENCE</scope>
    <source>
        <strain evidence="19">SIG240</strain>
    </source>
</reference>
<dbReference type="EMBL" id="SVBY01000011">
    <property type="protein sequence ID" value="MBE6092055.1"/>
    <property type="molecule type" value="Genomic_DNA"/>
</dbReference>
<feature type="domain" description="DNA-directed DNA polymerase family A palm" evidence="18">
    <location>
        <begin position="624"/>
        <end position="831"/>
    </location>
</feature>
<dbReference type="NCBIfam" id="NF004397">
    <property type="entry name" value="PRK05755.1"/>
    <property type="match status" value="1"/>
</dbReference>
<dbReference type="InterPro" id="IPR043502">
    <property type="entry name" value="DNA/RNA_pol_sf"/>
</dbReference>
<dbReference type="InterPro" id="IPR002298">
    <property type="entry name" value="DNA_polymerase_A"/>
</dbReference>
<keyword evidence="8 16" id="KW-0227">DNA damage</keyword>
<dbReference type="CDD" id="cd09859">
    <property type="entry name" value="PIN_53EXO"/>
    <property type="match status" value="1"/>
</dbReference>
<evidence type="ECO:0000256" key="5">
    <source>
        <dbReference type="ARBA" id="ARBA00022695"/>
    </source>
</evidence>
<evidence type="ECO:0000256" key="6">
    <source>
        <dbReference type="ARBA" id="ARBA00022705"/>
    </source>
</evidence>